<dbReference type="InterPro" id="IPR036271">
    <property type="entry name" value="Tet_transcr_reg_TetR-rel_C_sf"/>
</dbReference>
<dbReference type="PANTHER" id="PTHR30055">
    <property type="entry name" value="HTH-TYPE TRANSCRIPTIONAL REGULATOR RUTR"/>
    <property type="match status" value="1"/>
</dbReference>
<protein>
    <submittedName>
        <fullName evidence="6">Regulatory protein TetR</fullName>
    </submittedName>
</protein>
<evidence type="ECO:0000256" key="4">
    <source>
        <dbReference type="PROSITE-ProRule" id="PRU00335"/>
    </source>
</evidence>
<dbReference type="InterPro" id="IPR009057">
    <property type="entry name" value="Homeodomain-like_sf"/>
</dbReference>
<feature type="DNA-binding region" description="H-T-H motif" evidence="4">
    <location>
        <begin position="29"/>
        <end position="48"/>
    </location>
</feature>
<keyword evidence="1" id="KW-0805">Transcription regulation</keyword>
<dbReference type="Pfam" id="PF00440">
    <property type="entry name" value="TetR_N"/>
    <property type="match status" value="1"/>
</dbReference>
<keyword evidence="7" id="KW-1185">Reference proteome</keyword>
<sequence>MSPRIGLDLSTILQTATEIADKDGLDAVTLATLAKKLGVRPPSLYNHIEGLHGLRKQLAVYGLEQLYNTLAQAAIGRSGDDAVHALGKAYVTFARTHPGLYEATLQAPDSLDPDIQRAGREIVNLTLRVLHAYDLDDETALHAVRGLRSMFHGFASLEQKGEFRIPLDHDVTLRFLIDTFLTGIRRKQKSLE</sequence>
<evidence type="ECO:0000256" key="2">
    <source>
        <dbReference type="ARBA" id="ARBA00023125"/>
    </source>
</evidence>
<organism evidence="6 7">
    <name type="scientific">Parageobacillus genomosp. 1</name>
    <dbReference type="NCBI Taxonomy" id="1295642"/>
    <lineage>
        <taxon>Bacteria</taxon>
        <taxon>Bacillati</taxon>
        <taxon>Bacillota</taxon>
        <taxon>Bacilli</taxon>
        <taxon>Bacillales</taxon>
        <taxon>Anoxybacillaceae</taxon>
        <taxon>Parageobacillus</taxon>
    </lineage>
</organism>
<proteinExistence type="predicted"/>
<gene>
    <name evidence="6" type="ORF">H839_02766</name>
</gene>
<evidence type="ECO:0000313" key="6">
    <source>
        <dbReference type="EMBL" id="EZP78755.1"/>
    </source>
</evidence>
<dbReference type="EMBL" id="AOTZ01000002">
    <property type="protein sequence ID" value="EZP78755.1"/>
    <property type="molecule type" value="Genomic_DNA"/>
</dbReference>
<evidence type="ECO:0000259" key="5">
    <source>
        <dbReference type="PROSITE" id="PS50977"/>
    </source>
</evidence>
<reference evidence="6 7" key="1">
    <citation type="journal article" date="2014" name="Appl. Microbiol. Biotechnol.">
        <title>Transformable facultative thermophile Geobacillus stearothermophilus NUB3621 as a host strain for metabolic engineering.</title>
        <authorList>
            <person name="Blanchard K."/>
            <person name="Robic S."/>
            <person name="Matsumura I."/>
        </authorList>
    </citation>
    <scope>NUCLEOTIDE SEQUENCE [LARGE SCALE GENOMIC DNA]</scope>
    <source>
        <strain evidence="6 7">NUB3621</strain>
    </source>
</reference>
<dbReference type="RefSeq" id="WP_017436525.1">
    <property type="nucleotide sequence ID" value="NZ_CM002692.1"/>
</dbReference>
<dbReference type="Pfam" id="PF13305">
    <property type="entry name" value="TetR_C_33"/>
    <property type="match status" value="1"/>
</dbReference>
<dbReference type="GO" id="GO:0003677">
    <property type="term" value="F:DNA binding"/>
    <property type="evidence" value="ECO:0007669"/>
    <property type="project" value="UniProtKB-UniRule"/>
</dbReference>
<dbReference type="Gene3D" id="1.10.357.10">
    <property type="entry name" value="Tetracycline Repressor, domain 2"/>
    <property type="match status" value="1"/>
</dbReference>
<accession>A0ABC9VJ37</accession>
<feature type="domain" description="HTH tetR-type" evidence="5">
    <location>
        <begin position="6"/>
        <end position="66"/>
    </location>
</feature>
<dbReference type="SUPFAM" id="SSF48498">
    <property type="entry name" value="Tetracyclin repressor-like, C-terminal domain"/>
    <property type="match status" value="1"/>
</dbReference>
<dbReference type="Gene3D" id="1.10.10.60">
    <property type="entry name" value="Homeodomain-like"/>
    <property type="match status" value="1"/>
</dbReference>
<dbReference type="PROSITE" id="PS50977">
    <property type="entry name" value="HTH_TETR_2"/>
    <property type="match status" value="1"/>
</dbReference>
<dbReference type="PANTHER" id="PTHR30055:SF239">
    <property type="entry name" value="TRANSCRIPTIONAL REGULATORY PROTEIN"/>
    <property type="match status" value="1"/>
</dbReference>
<dbReference type="SUPFAM" id="SSF46689">
    <property type="entry name" value="Homeodomain-like"/>
    <property type="match status" value="1"/>
</dbReference>
<keyword evidence="3" id="KW-0804">Transcription</keyword>
<evidence type="ECO:0000313" key="7">
    <source>
        <dbReference type="Proteomes" id="UP000023566"/>
    </source>
</evidence>
<dbReference type="Proteomes" id="UP000023566">
    <property type="component" value="Chromosome"/>
</dbReference>
<dbReference type="InterPro" id="IPR025996">
    <property type="entry name" value="MT1864/Rv1816-like_C"/>
</dbReference>
<evidence type="ECO:0000256" key="3">
    <source>
        <dbReference type="ARBA" id="ARBA00023163"/>
    </source>
</evidence>
<dbReference type="GO" id="GO:0006355">
    <property type="term" value="P:regulation of DNA-templated transcription"/>
    <property type="evidence" value="ECO:0007669"/>
    <property type="project" value="UniProtKB-ARBA"/>
</dbReference>
<dbReference type="InterPro" id="IPR050109">
    <property type="entry name" value="HTH-type_TetR-like_transc_reg"/>
</dbReference>
<evidence type="ECO:0000256" key="1">
    <source>
        <dbReference type="ARBA" id="ARBA00023015"/>
    </source>
</evidence>
<comment type="caution">
    <text evidence="6">The sequence shown here is derived from an EMBL/GenBank/DDBJ whole genome shotgun (WGS) entry which is preliminary data.</text>
</comment>
<dbReference type="AlphaFoldDB" id="A0ABC9VJ37"/>
<keyword evidence="2 4" id="KW-0238">DNA-binding</keyword>
<dbReference type="InterPro" id="IPR001647">
    <property type="entry name" value="HTH_TetR"/>
</dbReference>
<name>A0ABC9VJ37_9BACL</name>